<dbReference type="RefSeq" id="WP_212021602.1">
    <property type="nucleotide sequence ID" value="NZ_JAAFYZ010000348.1"/>
</dbReference>
<organism evidence="3 4">
    <name type="scientific">Catenulispora pinistramenti</name>
    <dbReference type="NCBI Taxonomy" id="2705254"/>
    <lineage>
        <taxon>Bacteria</taxon>
        <taxon>Bacillati</taxon>
        <taxon>Actinomycetota</taxon>
        <taxon>Actinomycetes</taxon>
        <taxon>Catenulisporales</taxon>
        <taxon>Catenulisporaceae</taxon>
        <taxon>Catenulispora</taxon>
    </lineage>
</organism>
<feature type="region of interest" description="Disordered" evidence="1">
    <location>
        <begin position="1"/>
        <end position="20"/>
    </location>
</feature>
<keyword evidence="4" id="KW-1185">Reference proteome</keyword>
<evidence type="ECO:0000256" key="2">
    <source>
        <dbReference type="SAM" id="Phobius"/>
    </source>
</evidence>
<keyword evidence="2" id="KW-0812">Transmembrane</keyword>
<evidence type="ECO:0000313" key="3">
    <source>
        <dbReference type="EMBL" id="MBS2554286.1"/>
    </source>
</evidence>
<dbReference type="InterPro" id="IPR011047">
    <property type="entry name" value="Quinoprotein_ADH-like_sf"/>
</dbReference>
<gene>
    <name evidence="3" type="ORF">KGQ19_46275</name>
</gene>
<accession>A0ABS5L7I2</accession>
<dbReference type="Gene3D" id="2.130.10.10">
    <property type="entry name" value="YVTN repeat-like/Quinoprotein amine dehydrogenase"/>
    <property type="match status" value="1"/>
</dbReference>
<sequence>MADPEIPEQPPQPDDTQGVSGKHNAVFAGIGTGVVALIVLVVLLSAEFSTGSNLQVFDLTTGKPIWSAPFNLIPSPGDIPDNPAGPTIEGSYLVAPYGLYDIVDIDLSTGRSVWNTKQRDEPDLGCDIDNAVIVGTDVYYGTTGSCDRGANQVWKRDTASATPATAMRLPIICNEPTVLQAGSALLTVCNASEHNPSLLLAPPGSSSFITVKASNDAFGHLAIPDRPTTLTAVYGNTLYLPDTADDIGFDGITAIDLSNGNALWTVPMSKTDAFSGLAGATSAGAVLTYWSKEHNTYAITTLAASSGAASPETAIDTKAQESSNTDLLVGDYLIGISSYAINGNDQLVAYHLS</sequence>
<dbReference type="SUPFAM" id="SSF50998">
    <property type="entry name" value="Quinoprotein alcohol dehydrogenase-like"/>
    <property type="match status" value="1"/>
</dbReference>
<feature type="transmembrane region" description="Helical" evidence="2">
    <location>
        <begin position="25"/>
        <end position="46"/>
    </location>
</feature>
<proteinExistence type="predicted"/>
<name>A0ABS5L7I2_9ACTN</name>
<evidence type="ECO:0000313" key="4">
    <source>
        <dbReference type="Proteomes" id="UP000730482"/>
    </source>
</evidence>
<dbReference type="Proteomes" id="UP000730482">
    <property type="component" value="Unassembled WGS sequence"/>
</dbReference>
<evidence type="ECO:0000256" key="1">
    <source>
        <dbReference type="SAM" id="MobiDB-lite"/>
    </source>
</evidence>
<keyword evidence="2" id="KW-0472">Membrane</keyword>
<dbReference type="EMBL" id="JAAFYZ010000348">
    <property type="protein sequence ID" value="MBS2554286.1"/>
    <property type="molecule type" value="Genomic_DNA"/>
</dbReference>
<keyword evidence="2" id="KW-1133">Transmembrane helix</keyword>
<comment type="caution">
    <text evidence="3">The sequence shown here is derived from an EMBL/GenBank/DDBJ whole genome shotgun (WGS) entry which is preliminary data.</text>
</comment>
<protein>
    <submittedName>
        <fullName evidence="3">PQQ-binding-like beta-propeller repeat protein</fullName>
    </submittedName>
</protein>
<dbReference type="InterPro" id="IPR015943">
    <property type="entry name" value="WD40/YVTN_repeat-like_dom_sf"/>
</dbReference>
<reference evidence="3 4" key="1">
    <citation type="submission" date="2020-02" db="EMBL/GenBank/DDBJ databases">
        <title>Acidophilic actinobacteria isolated from forest soil.</title>
        <authorList>
            <person name="Golinska P."/>
        </authorList>
    </citation>
    <scope>NUCLEOTIDE SEQUENCE [LARGE SCALE GENOMIC DNA]</scope>
    <source>
        <strain evidence="3 4">NL8</strain>
    </source>
</reference>